<keyword evidence="1" id="KW-1133">Transmembrane helix</keyword>
<dbReference type="EMBL" id="KN838659">
    <property type="protein sequence ID" value="KIJ98881.1"/>
    <property type="molecule type" value="Genomic_DNA"/>
</dbReference>
<evidence type="ECO:0000313" key="4">
    <source>
        <dbReference type="Proteomes" id="UP000054477"/>
    </source>
</evidence>
<dbReference type="AlphaFoldDB" id="A0A0C9XMW4"/>
<evidence type="ECO:0000259" key="2">
    <source>
        <dbReference type="Pfam" id="PF20153"/>
    </source>
</evidence>
<dbReference type="Pfam" id="PF20153">
    <property type="entry name" value="DUF6535"/>
    <property type="match status" value="1"/>
</dbReference>
<dbReference type="OrthoDB" id="3221808at2759"/>
<evidence type="ECO:0000256" key="1">
    <source>
        <dbReference type="SAM" id="Phobius"/>
    </source>
</evidence>
<keyword evidence="4" id="KW-1185">Reference proteome</keyword>
<dbReference type="InterPro" id="IPR045338">
    <property type="entry name" value="DUF6535"/>
</dbReference>
<feature type="transmembrane region" description="Helical" evidence="1">
    <location>
        <begin position="219"/>
        <end position="240"/>
    </location>
</feature>
<feature type="domain" description="DUF6535" evidence="2">
    <location>
        <begin position="64"/>
        <end position="240"/>
    </location>
</feature>
<sequence length="494" mass="55826">MPLSRITARRASSPIIMTPPPAFREYTVAGHDQNNTNADIQDESPKPLRFEVTDERIAKTDPIWQHYVEVADEDDRASIETWNKDFDSLPIFSGLFATILTAFVLETYKELKPDQTQAIITTLQAGFNSLNNNGTSINPAGVFPAAAFNPTARSVRVNGCFFVALAFTLMSASGAMISKVWSSEYGRRATTGSPYQQALRRQWHYKGLTVFYYQEVLDFLPFLLYSAIMMFMVGICDWLYGIHKKIALYLILTFSFSFVFAVTLTFFSLVLPEYYPFRVPLADVIVRMAINLFFKVKAKAETLVLPSWFPMIEGKNTKLSLSKLFWTCLQTLWVFFELIWVALVMFPGFCRTLPQRCANLYHMFLNFFAPRDAFGSAMARKPVDDSYSSLEVEALAWLVKASSQGKLENAHVLYDYNPALFAYHLSVHCVPFIVTFPAREAASYSIIMMQIIQCLCNNEAQLELGAQSQVIYGSFICKSKSIETISGGYSITGD</sequence>
<dbReference type="HOGENOM" id="CLU_552148_0_0_1"/>
<dbReference type="Proteomes" id="UP000054477">
    <property type="component" value="Unassembled WGS sequence"/>
</dbReference>
<feature type="transmembrane region" description="Helical" evidence="1">
    <location>
        <begin position="324"/>
        <end position="346"/>
    </location>
</feature>
<proteinExistence type="predicted"/>
<keyword evidence="1" id="KW-0812">Transmembrane</keyword>
<reference evidence="3 4" key="1">
    <citation type="submission" date="2014-04" db="EMBL/GenBank/DDBJ databases">
        <authorList>
            <consortium name="DOE Joint Genome Institute"/>
            <person name="Kuo A."/>
            <person name="Kohler A."/>
            <person name="Nagy L.G."/>
            <person name="Floudas D."/>
            <person name="Copeland A."/>
            <person name="Barry K.W."/>
            <person name="Cichocki N."/>
            <person name="Veneault-Fourrey C."/>
            <person name="LaButti K."/>
            <person name="Lindquist E.A."/>
            <person name="Lipzen A."/>
            <person name="Lundell T."/>
            <person name="Morin E."/>
            <person name="Murat C."/>
            <person name="Sun H."/>
            <person name="Tunlid A."/>
            <person name="Henrissat B."/>
            <person name="Grigoriev I.V."/>
            <person name="Hibbett D.S."/>
            <person name="Martin F."/>
            <person name="Nordberg H.P."/>
            <person name="Cantor M.N."/>
            <person name="Hua S.X."/>
        </authorList>
    </citation>
    <scope>NUCLEOTIDE SEQUENCE [LARGE SCALE GENOMIC DNA]</scope>
    <source>
        <strain evidence="3 4">LaAM-08-1</strain>
    </source>
</reference>
<name>A0A0C9XMW4_9AGAR</name>
<gene>
    <name evidence="3" type="ORF">K443DRAFT_626334</name>
</gene>
<dbReference type="STRING" id="1095629.A0A0C9XMW4"/>
<feature type="transmembrane region" description="Helical" evidence="1">
    <location>
        <begin position="159"/>
        <end position="177"/>
    </location>
</feature>
<reference evidence="4" key="2">
    <citation type="submission" date="2015-01" db="EMBL/GenBank/DDBJ databases">
        <title>Evolutionary Origins and Diversification of the Mycorrhizal Mutualists.</title>
        <authorList>
            <consortium name="DOE Joint Genome Institute"/>
            <consortium name="Mycorrhizal Genomics Consortium"/>
            <person name="Kohler A."/>
            <person name="Kuo A."/>
            <person name="Nagy L.G."/>
            <person name="Floudas D."/>
            <person name="Copeland A."/>
            <person name="Barry K.W."/>
            <person name="Cichocki N."/>
            <person name="Veneault-Fourrey C."/>
            <person name="LaButti K."/>
            <person name="Lindquist E.A."/>
            <person name="Lipzen A."/>
            <person name="Lundell T."/>
            <person name="Morin E."/>
            <person name="Murat C."/>
            <person name="Riley R."/>
            <person name="Ohm R."/>
            <person name="Sun H."/>
            <person name="Tunlid A."/>
            <person name="Henrissat B."/>
            <person name="Grigoriev I.V."/>
            <person name="Hibbett D.S."/>
            <person name="Martin F."/>
        </authorList>
    </citation>
    <scope>NUCLEOTIDE SEQUENCE [LARGE SCALE GENOMIC DNA]</scope>
    <source>
        <strain evidence="4">LaAM-08-1</strain>
    </source>
</reference>
<accession>A0A0C9XMW4</accession>
<feature type="transmembrane region" description="Helical" evidence="1">
    <location>
        <begin position="247"/>
        <end position="271"/>
    </location>
</feature>
<keyword evidence="1" id="KW-0472">Membrane</keyword>
<organism evidence="3 4">
    <name type="scientific">Laccaria amethystina LaAM-08-1</name>
    <dbReference type="NCBI Taxonomy" id="1095629"/>
    <lineage>
        <taxon>Eukaryota</taxon>
        <taxon>Fungi</taxon>
        <taxon>Dikarya</taxon>
        <taxon>Basidiomycota</taxon>
        <taxon>Agaricomycotina</taxon>
        <taxon>Agaricomycetes</taxon>
        <taxon>Agaricomycetidae</taxon>
        <taxon>Agaricales</taxon>
        <taxon>Agaricineae</taxon>
        <taxon>Hydnangiaceae</taxon>
        <taxon>Laccaria</taxon>
    </lineage>
</organism>
<evidence type="ECO:0000313" key="3">
    <source>
        <dbReference type="EMBL" id="KIJ98881.1"/>
    </source>
</evidence>
<protein>
    <recommendedName>
        <fullName evidence="2">DUF6535 domain-containing protein</fullName>
    </recommendedName>
</protein>